<name>A0A1M7CVK8_XYLRU</name>
<dbReference type="AlphaFoldDB" id="A0A1M7CVK8"/>
<accession>A0A1M7CVK8</accession>
<sequence>MIILTFLLIAYLIRKKYLPENATTWDKILYYAFSVVLTPLLGPWFLKKLTAASNKNRENNKSEEYGCTFPDFM</sequence>
<protein>
    <submittedName>
        <fullName evidence="1">Uncharacterized protein</fullName>
    </submittedName>
</protein>
<reference evidence="1 2" key="1">
    <citation type="submission" date="2016-11" db="EMBL/GenBank/DDBJ databases">
        <authorList>
            <person name="Jaros S."/>
            <person name="Januszkiewicz K."/>
            <person name="Wedrychowicz H."/>
        </authorList>
    </citation>
    <scope>NUCLEOTIDE SEQUENCE [LARGE SCALE GENOMIC DNA]</scope>
    <source>
        <strain evidence="1 2">BPI-34</strain>
    </source>
</reference>
<gene>
    <name evidence="1" type="ORF">SAMN04488494_0532</name>
</gene>
<dbReference type="EMBL" id="FRCJ01000001">
    <property type="protein sequence ID" value="SHL70869.1"/>
    <property type="molecule type" value="Genomic_DNA"/>
</dbReference>
<dbReference type="Proteomes" id="UP000184280">
    <property type="component" value="Unassembled WGS sequence"/>
</dbReference>
<proteinExistence type="predicted"/>
<evidence type="ECO:0000313" key="2">
    <source>
        <dbReference type="Proteomes" id="UP000184280"/>
    </source>
</evidence>
<organism evidence="1 2">
    <name type="scientific">Xylanibacter ruminicola</name>
    <name type="common">Prevotella ruminicola</name>
    <dbReference type="NCBI Taxonomy" id="839"/>
    <lineage>
        <taxon>Bacteria</taxon>
        <taxon>Pseudomonadati</taxon>
        <taxon>Bacteroidota</taxon>
        <taxon>Bacteroidia</taxon>
        <taxon>Bacteroidales</taxon>
        <taxon>Prevotellaceae</taxon>
        <taxon>Xylanibacter</taxon>
    </lineage>
</organism>
<evidence type="ECO:0000313" key="1">
    <source>
        <dbReference type="EMBL" id="SHL70869.1"/>
    </source>
</evidence>